<dbReference type="CDD" id="cd06225">
    <property type="entry name" value="HAMP"/>
    <property type="match status" value="1"/>
</dbReference>
<name>A0ABQ5TY99_9PROT</name>
<dbReference type="Pfam" id="PF00512">
    <property type="entry name" value="HisKA"/>
    <property type="match status" value="1"/>
</dbReference>
<feature type="transmembrane region" description="Helical" evidence="12">
    <location>
        <begin position="230"/>
        <end position="251"/>
    </location>
</feature>
<keyword evidence="8 12" id="KW-1133">Transmembrane helix</keyword>
<dbReference type="Pfam" id="PF13756">
    <property type="entry name" value="Stimulus_sens_1"/>
    <property type="match status" value="1"/>
</dbReference>
<evidence type="ECO:0000256" key="6">
    <source>
        <dbReference type="ARBA" id="ARBA00022692"/>
    </source>
</evidence>
<evidence type="ECO:0000256" key="5">
    <source>
        <dbReference type="ARBA" id="ARBA00022679"/>
    </source>
</evidence>
<evidence type="ECO:0000256" key="4">
    <source>
        <dbReference type="ARBA" id="ARBA00022553"/>
    </source>
</evidence>
<keyword evidence="7 15" id="KW-0418">Kinase</keyword>
<dbReference type="PANTHER" id="PTHR45436:SF5">
    <property type="entry name" value="SENSOR HISTIDINE KINASE TRCS"/>
    <property type="match status" value="1"/>
</dbReference>
<dbReference type="InterPro" id="IPR004358">
    <property type="entry name" value="Sig_transdc_His_kin-like_C"/>
</dbReference>
<evidence type="ECO:0000256" key="9">
    <source>
        <dbReference type="ARBA" id="ARBA00023012"/>
    </source>
</evidence>
<dbReference type="Gene3D" id="6.10.340.10">
    <property type="match status" value="1"/>
</dbReference>
<dbReference type="PROSITE" id="PS50885">
    <property type="entry name" value="HAMP"/>
    <property type="match status" value="1"/>
</dbReference>
<dbReference type="InterPro" id="IPR003660">
    <property type="entry name" value="HAMP_dom"/>
</dbReference>
<dbReference type="SUPFAM" id="SSF55874">
    <property type="entry name" value="ATPase domain of HSP90 chaperone/DNA topoisomerase II/histidine kinase"/>
    <property type="match status" value="1"/>
</dbReference>
<dbReference type="InterPro" id="IPR025908">
    <property type="entry name" value="Sensor_TM1"/>
</dbReference>
<evidence type="ECO:0000256" key="12">
    <source>
        <dbReference type="SAM" id="Phobius"/>
    </source>
</evidence>
<dbReference type="PRINTS" id="PR00344">
    <property type="entry name" value="BCTRLSENSOR"/>
</dbReference>
<proteinExistence type="predicted"/>
<reference evidence="15" key="2">
    <citation type="submission" date="2023-01" db="EMBL/GenBank/DDBJ databases">
        <title>Draft genome sequence of Sneathiella chinensis strain NBRC 103408.</title>
        <authorList>
            <person name="Sun Q."/>
            <person name="Mori K."/>
        </authorList>
    </citation>
    <scope>NUCLEOTIDE SEQUENCE</scope>
    <source>
        <strain evidence="15">NBRC 103408</strain>
    </source>
</reference>
<dbReference type="InterPro" id="IPR025919">
    <property type="entry name" value="Stimulus_sens_dom"/>
</dbReference>
<feature type="transmembrane region" description="Helical" evidence="12">
    <location>
        <begin position="52"/>
        <end position="70"/>
    </location>
</feature>
<feature type="region of interest" description="Disordered" evidence="11">
    <location>
        <begin position="1"/>
        <end position="41"/>
    </location>
</feature>
<dbReference type="RefSeq" id="WP_169558919.1">
    <property type="nucleotide sequence ID" value="NZ_BSNF01000001.1"/>
</dbReference>
<keyword evidence="10 12" id="KW-0472">Membrane</keyword>
<dbReference type="GO" id="GO:0016301">
    <property type="term" value="F:kinase activity"/>
    <property type="evidence" value="ECO:0007669"/>
    <property type="project" value="UniProtKB-KW"/>
</dbReference>
<evidence type="ECO:0000256" key="7">
    <source>
        <dbReference type="ARBA" id="ARBA00022777"/>
    </source>
</evidence>
<dbReference type="InterPro" id="IPR003661">
    <property type="entry name" value="HisK_dim/P_dom"/>
</dbReference>
<dbReference type="SMART" id="SM00388">
    <property type="entry name" value="HisKA"/>
    <property type="match status" value="1"/>
</dbReference>
<keyword evidence="5" id="KW-0808">Transferase</keyword>
<keyword evidence="6 12" id="KW-0812">Transmembrane</keyword>
<comment type="subcellular location">
    <subcellularLocation>
        <location evidence="2">Membrane</location>
    </subcellularLocation>
</comment>
<dbReference type="InterPro" id="IPR036097">
    <property type="entry name" value="HisK_dim/P_sf"/>
</dbReference>
<dbReference type="Proteomes" id="UP001161409">
    <property type="component" value="Unassembled WGS sequence"/>
</dbReference>
<organism evidence="15 16">
    <name type="scientific">Sneathiella chinensis</name>
    <dbReference type="NCBI Taxonomy" id="349750"/>
    <lineage>
        <taxon>Bacteria</taxon>
        <taxon>Pseudomonadati</taxon>
        <taxon>Pseudomonadota</taxon>
        <taxon>Alphaproteobacteria</taxon>
        <taxon>Sneathiellales</taxon>
        <taxon>Sneathiellaceae</taxon>
        <taxon>Sneathiella</taxon>
    </lineage>
</organism>
<feature type="transmembrane region" description="Helical" evidence="12">
    <location>
        <begin position="263"/>
        <end position="287"/>
    </location>
</feature>
<evidence type="ECO:0000256" key="10">
    <source>
        <dbReference type="ARBA" id="ARBA00023136"/>
    </source>
</evidence>
<accession>A0ABQ5TY99</accession>
<dbReference type="CDD" id="cd00082">
    <property type="entry name" value="HisKA"/>
    <property type="match status" value="1"/>
</dbReference>
<evidence type="ECO:0000313" key="16">
    <source>
        <dbReference type="Proteomes" id="UP001161409"/>
    </source>
</evidence>
<reference evidence="15" key="1">
    <citation type="journal article" date="2014" name="Int. J. Syst. Evol. Microbiol.">
        <title>Complete genome of a new Firmicutes species belonging to the dominant human colonic microbiota ('Ruminococcus bicirculans') reveals two chromosomes and a selective capacity to utilize plant glucans.</title>
        <authorList>
            <consortium name="NISC Comparative Sequencing Program"/>
            <person name="Wegmann U."/>
            <person name="Louis P."/>
            <person name="Goesmann A."/>
            <person name="Henrissat B."/>
            <person name="Duncan S.H."/>
            <person name="Flint H.J."/>
        </authorList>
    </citation>
    <scope>NUCLEOTIDE SEQUENCE</scope>
    <source>
        <strain evidence="15">NBRC 103408</strain>
    </source>
</reference>
<keyword evidence="9" id="KW-0902">Two-component regulatory system</keyword>
<dbReference type="EC" id="2.7.13.3" evidence="3"/>
<evidence type="ECO:0000313" key="15">
    <source>
        <dbReference type="EMBL" id="GLQ04877.1"/>
    </source>
</evidence>
<dbReference type="Pfam" id="PF02518">
    <property type="entry name" value="HATPase_c"/>
    <property type="match status" value="1"/>
</dbReference>
<keyword evidence="16" id="KW-1185">Reference proteome</keyword>
<evidence type="ECO:0000256" key="3">
    <source>
        <dbReference type="ARBA" id="ARBA00012438"/>
    </source>
</evidence>
<dbReference type="Gene3D" id="1.10.287.130">
    <property type="match status" value="1"/>
</dbReference>
<keyword evidence="4" id="KW-0597">Phosphoprotein</keyword>
<dbReference type="SMART" id="SM00304">
    <property type="entry name" value="HAMP"/>
    <property type="match status" value="1"/>
</dbReference>
<feature type="compositionally biased region" description="Basic and acidic residues" evidence="11">
    <location>
        <begin position="31"/>
        <end position="41"/>
    </location>
</feature>
<evidence type="ECO:0000259" key="14">
    <source>
        <dbReference type="PROSITE" id="PS50885"/>
    </source>
</evidence>
<dbReference type="SMART" id="SM00387">
    <property type="entry name" value="HATPase_c"/>
    <property type="match status" value="1"/>
</dbReference>
<dbReference type="SUPFAM" id="SSF158472">
    <property type="entry name" value="HAMP domain-like"/>
    <property type="match status" value="1"/>
</dbReference>
<dbReference type="EMBL" id="BSNF01000001">
    <property type="protein sequence ID" value="GLQ04877.1"/>
    <property type="molecule type" value="Genomic_DNA"/>
</dbReference>
<dbReference type="Gene3D" id="3.30.565.10">
    <property type="entry name" value="Histidine kinase-like ATPase, C-terminal domain"/>
    <property type="match status" value="1"/>
</dbReference>
<dbReference type="InterPro" id="IPR050428">
    <property type="entry name" value="TCS_sensor_his_kinase"/>
</dbReference>
<dbReference type="InterPro" id="IPR003594">
    <property type="entry name" value="HATPase_dom"/>
</dbReference>
<sequence length="574" mass="63236">MTQNGDPEQSGKAQDLSRDKPAVKKTRRKLRDGGEKPKSRRWEPFSSLSRRILALNLFSLVFLAGGILYLDQFRTGLIEARVQALTTNGRMIAEALGESALREVSLTGQIGHLTLETRTIRQVLRRLAVVTKTPARLYNRDGRLIADSRLLISAGREIIFEDLPPPDETRGVEKILGDFYDFIASLIPDTRDYPLYPGNSAVSAKEFYEVEGALRGEIGSVIRQTRDGTLMLTVAVPVQGFKHILGGLMLVESGQAIDDAVKAAQVTTLIVFTVTVMITLLLSLYLARTIATPIHRLSEAADKVRLGLGRRVDLPDFSRRRDEIGDLSVSFRKMTAALYDRMDAVEAFAADVAHELKNPLTSLGTAIDTFERVKDEETRKKLEAVISSDVKRLDRLITDISAASRLDAELSRTEGEPVEMVKLIDGVVDMYRNGNNNGVTVSFETTHNEIVVQGAPGRLGQVLRNLIDNALSFSPQGGTVQVRLTEHEGNGDGNWVQVDVEDQGPGIPENKLEAIFNRFYTERPQSEGFGRHSGLGLSISRLIVDAHGGTLSASNRMSPDGGIIGAKFTMRMWK</sequence>
<comment type="catalytic activity">
    <reaction evidence="1">
        <text>ATP + protein L-histidine = ADP + protein N-phospho-L-histidine.</text>
        <dbReference type="EC" id="2.7.13.3"/>
    </reaction>
</comment>
<gene>
    <name evidence="15" type="ORF">GCM10007924_00980</name>
</gene>
<evidence type="ECO:0000256" key="8">
    <source>
        <dbReference type="ARBA" id="ARBA00022989"/>
    </source>
</evidence>
<dbReference type="SUPFAM" id="SSF47384">
    <property type="entry name" value="Homodimeric domain of signal transducing histidine kinase"/>
    <property type="match status" value="1"/>
</dbReference>
<evidence type="ECO:0000256" key="11">
    <source>
        <dbReference type="SAM" id="MobiDB-lite"/>
    </source>
</evidence>
<evidence type="ECO:0000259" key="13">
    <source>
        <dbReference type="PROSITE" id="PS50109"/>
    </source>
</evidence>
<dbReference type="InterPro" id="IPR036890">
    <property type="entry name" value="HATPase_C_sf"/>
</dbReference>
<evidence type="ECO:0000256" key="2">
    <source>
        <dbReference type="ARBA" id="ARBA00004370"/>
    </source>
</evidence>
<dbReference type="PROSITE" id="PS50109">
    <property type="entry name" value="HIS_KIN"/>
    <property type="match status" value="1"/>
</dbReference>
<dbReference type="Pfam" id="PF00672">
    <property type="entry name" value="HAMP"/>
    <property type="match status" value="1"/>
</dbReference>
<protein>
    <recommendedName>
        <fullName evidence="3">histidine kinase</fullName>
        <ecNumber evidence="3">2.7.13.3</ecNumber>
    </recommendedName>
</protein>
<dbReference type="Pfam" id="PF13755">
    <property type="entry name" value="Sensor_TM1"/>
    <property type="match status" value="1"/>
</dbReference>
<dbReference type="InterPro" id="IPR005467">
    <property type="entry name" value="His_kinase_dom"/>
</dbReference>
<feature type="domain" description="HAMP" evidence="14">
    <location>
        <begin position="288"/>
        <end position="343"/>
    </location>
</feature>
<feature type="domain" description="Histidine kinase" evidence="13">
    <location>
        <begin position="351"/>
        <end position="574"/>
    </location>
</feature>
<dbReference type="PANTHER" id="PTHR45436">
    <property type="entry name" value="SENSOR HISTIDINE KINASE YKOH"/>
    <property type="match status" value="1"/>
</dbReference>
<comment type="caution">
    <text evidence="15">The sequence shown here is derived from an EMBL/GenBank/DDBJ whole genome shotgun (WGS) entry which is preliminary data.</text>
</comment>
<evidence type="ECO:0000256" key="1">
    <source>
        <dbReference type="ARBA" id="ARBA00000085"/>
    </source>
</evidence>